<reference evidence="1" key="1">
    <citation type="journal article" date="2020" name="Stud. Mycol.">
        <title>101 Dothideomycetes genomes: a test case for predicting lifestyles and emergence of pathogens.</title>
        <authorList>
            <person name="Haridas S."/>
            <person name="Albert R."/>
            <person name="Binder M."/>
            <person name="Bloem J."/>
            <person name="Labutti K."/>
            <person name="Salamov A."/>
            <person name="Andreopoulos B."/>
            <person name="Baker S."/>
            <person name="Barry K."/>
            <person name="Bills G."/>
            <person name="Bluhm B."/>
            <person name="Cannon C."/>
            <person name="Castanera R."/>
            <person name="Culley D."/>
            <person name="Daum C."/>
            <person name="Ezra D."/>
            <person name="Gonzalez J."/>
            <person name="Henrissat B."/>
            <person name="Kuo A."/>
            <person name="Liang C."/>
            <person name="Lipzen A."/>
            <person name="Lutzoni F."/>
            <person name="Magnuson J."/>
            <person name="Mondo S."/>
            <person name="Nolan M."/>
            <person name="Ohm R."/>
            <person name="Pangilinan J."/>
            <person name="Park H.-J."/>
            <person name="Ramirez L."/>
            <person name="Alfaro M."/>
            <person name="Sun H."/>
            <person name="Tritt A."/>
            <person name="Yoshinaga Y."/>
            <person name="Zwiers L.-H."/>
            <person name="Turgeon B."/>
            <person name="Goodwin S."/>
            <person name="Spatafora J."/>
            <person name="Crous P."/>
            <person name="Grigoriev I."/>
        </authorList>
    </citation>
    <scope>NUCLEOTIDE SEQUENCE</scope>
    <source>
        <strain evidence="1">ATCC 200398</strain>
    </source>
</reference>
<name>A0ACB6R3U2_9PLEO</name>
<sequence length="373" mass="41411">MYSLCCYPVSVAGSLVFGGVRSTKRGPSVYYGRRSRYIKTEIVRALRIQSILVYREKTPDRPFEIQRTTTSLSIRKESPHISTICNDLSSEASDSYQNAHASTALHFQFIFFYDTYRIQDVSQFTFNPHVSGLPEARSIKLETVLFTLARQRKLIGLMEVDAVRTCTRVRDSWAALEISGVNGLETYMAPWCLPSCYCRVSFSPLGLQVFSPASIPSLFLNGYFPSLWLSLLQPSPELPSPKCNPAFITSIISNFDCVYIGSSKLHWIPPTQVVRKSGHPDDYAIASAAFQPNSQPSVIVPPLNNGDHGERYQCPGLELHYTNMPSTDISGNDHPDDVVDFGALHTGTDDVSTTLPLESFIPGATSQSNEDDS</sequence>
<dbReference type="EMBL" id="MU003500">
    <property type="protein sequence ID" value="KAF2473106.1"/>
    <property type="molecule type" value="Genomic_DNA"/>
</dbReference>
<evidence type="ECO:0000313" key="2">
    <source>
        <dbReference type="Proteomes" id="UP000799755"/>
    </source>
</evidence>
<keyword evidence="2" id="KW-1185">Reference proteome</keyword>
<proteinExistence type="predicted"/>
<organism evidence="1 2">
    <name type="scientific">Lindgomyces ingoldianus</name>
    <dbReference type="NCBI Taxonomy" id="673940"/>
    <lineage>
        <taxon>Eukaryota</taxon>
        <taxon>Fungi</taxon>
        <taxon>Dikarya</taxon>
        <taxon>Ascomycota</taxon>
        <taxon>Pezizomycotina</taxon>
        <taxon>Dothideomycetes</taxon>
        <taxon>Pleosporomycetidae</taxon>
        <taxon>Pleosporales</taxon>
        <taxon>Lindgomycetaceae</taxon>
        <taxon>Lindgomyces</taxon>
    </lineage>
</organism>
<dbReference type="Proteomes" id="UP000799755">
    <property type="component" value="Unassembled WGS sequence"/>
</dbReference>
<gene>
    <name evidence="1" type="ORF">BDR25DRAFT_352572</name>
</gene>
<protein>
    <submittedName>
        <fullName evidence="1">Uncharacterized protein</fullName>
    </submittedName>
</protein>
<accession>A0ACB6R3U2</accession>
<evidence type="ECO:0000313" key="1">
    <source>
        <dbReference type="EMBL" id="KAF2473106.1"/>
    </source>
</evidence>
<comment type="caution">
    <text evidence="1">The sequence shown here is derived from an EMBL/GenBank/DDBJ whole genome shotgun (WGS) entry which is preliminary data.</text>
</comment>